<dbReference type="PANTHER" id="PTHR32438">
    <property type="entry name" value="4-ALPHA-GLUCANOTRANSFERASE DPE1, CHLOROPLASTIC/AMYLOPLASTIC"/>
    <property type="match status" value="1"/>
</dbReference>
<gene>
    <name evidence="12" type="primary">malQ</name>
    <name evidence="12" type="ORF">E0H75_11340</name>
</gene>
<evidence type="ECO:0000256" key="4">
    <source>
        <dbReference type="ARBA" id="ARBA00020295"/>
    </source>
</evidence>
<keyword evidence="13" id="KW-1185">Reference proteome</keyword>
<dbReference type="GO" id="GO:0005975">
    <property type="term" value="P:carbohydrate metabolic process"/>
    <property type="evidence" value="ECO:0007669"/>
    <property type="project" value="InterPro"/>
</dbReference>
<keyword evidence="5 10" id="KW-0328">Glycosyltransferase</keyword>
<evidence type="ECO:0000256" key="3">
    <source>
        <dbReference type="ARBA" id="ARBA00012560"/>
    </source>
</evidence>
<accession>A0A4R0JX08</accession>
<comment type="similarity">
    <text evidence="2 10">Belongs to the disproportionating enzyme family.</text>
</comment>
<dbReference type="Proteomes" id="UP000293342">
    <property type="component" value="Unassembled WGS sequence"/>
</dbReference>
<dbReference type="SUPFAM" id="SSF51445">
    <property type="entry name" value="(Trans)glycosidases"/>
    <property type="match status" value="1"/>
</dbReference>
<evidence type="ECO:0000256" key="10">
    <source>
        <dbReference type="RuleBase" id="RU361207"/>
    </source>
</evidence>
<feature type="domain" description="MalQ N-terminal beta-sandwich" evidence="11">
    <location>
        <begin position="69"/>
        <end position="162"/>
    </location>
</feature>
<dbReference type="EMBL" id="SJKD01000002">
    <property type="protein sequence ID" value="TCC50764.1"/>
    <property type="molecule type" value="Genomic_DNA"/>
</dbReference>
<evidence type="ECO:0000256" key="5">
    <source>
        <dbReference type="ARBA" id="ARBA00022676"/>
    </source>
</evidence>
<dbReference type="InterPro" id="IPR017853">
    <property type="entry name" value="GH"/>
</dbReference>
<dbReference type="Pfam" id="PF21226">
    <property type="entry name" value="MalQ_N"/>
    <property type="match status" value="1"/>
</dbReference>
<dbReference type="EC" id="2.4.1.25" evidence="3 10"/>
<keyword evidence="6 10" id="KW-0808">Transferase</keyword>
<dbReference type="RefSeq" id="WP_131513465.1">
    <property type="nucleotide sequence ID" value="NZ_SJKD01000002.1"/>
</dbReference>
<dbReference type="InterPro" id="IPR003385">
    <property type="entry name" value="Glyco_hydro_77"/>
</dbReference>
<evidence type="ECO:0000313" key="13">
    <source>
        <dbReference type="Proteomes" id="UP000293342"/>
    </source>
</evidence>
<organism evidence="12 13">
    <name type="scientific">Kribbella capetownensis</name>
    <dbReference type="NCBI Taxonomy" id="1572659"/>
    <lineage>
        <taxon>Bacteria</taxon>
        <taxon>Bacillati</taxon>
        <taxon>Actinomycetota</taxon>
        <taxon>Actinomycetes</taxon>
        <taxon>Propionibacteriales</taxon>
        <taxon>Kribbellaceae</taxon>
        <taxon>Kribbella</taxon>
    </lineage>
</organism>
<evidence type="ECO:0000256" key="7">
    <source>
        <dbReference type="ARBA" id="ARBA00023277"/>
    </source>
</evidence>
<proteinExistence type="inferred from homology"/>
<comment type="caution">
    <text evidence="12">The sequence shown here is derived from an EMBL/GenBank/DDBJ whole genome shotgun (WGS) entry which is preliminary data.</text>
</comment>
<dbReference type="OrthoDB" id="9811841at2"/>
<dbReference type="GO" id="GO:0004134">
    <property type="term" value="F:4-alpha-glucanotransferase activity"/>
    <property type="evidence" value="ECO:0007669"/>
    <property type="project" value="UniProtKB-EC"/>
</dbReference>
<evidence type="ECO:0000259" key="11">
    <source>
        <dbReference type="Pfam" id="PF21226"/>
    </source>
</evidence>
<evidence type="ECO:0000313" key="12">
    <source>
        <dbReference type="EMBL" id="TCC50764.1"/>
    </source>
</evidence>
<dbReference type="InterPro" id="IPR048458">
    <property type="entry name" value="MalQ_N"/>
</dbReference>
<name>A0A4R0JX08_9ACTN</name>
<protein>
    <recommendedName>
        <fullName evidence="4 10">4-alpha-glucanotransferase</fullName>
        <ecNumber evidence="3 10">2.4.1.25</ecNumber>
    </recommendedName>
    <alternativeName>
        <fullName evidence="8 10">Amylomaltase</fullName>
    </alternativeName>
    <alternativeName>
        <fullName evidence="9 10">Disproportionating enzyme</fullName>
    </alternativeName>
</protein>
<dbReference type="Pfam" id="PF02446">
    <property type="entry name" value="Glyco_hydro_77"/>
    <property type="match status" value="1"/>
</dbReference>
<comment type="catalytic activity">
    <reaction evidence="1 10">
        <text>Transfers a segment of a (1-&gt;4)-alpha-D-glucan to a new position in an acceptor, which may be glucose or a (1-&gt;4)-alpha-D-glucan.</text>
        <dbReference type="EC" id="2.4.1.25"/>
    </reaction>
</comment>
<dbReference type="NCBIfam" id="TIGR00217">
    <property type="entry name" value="malQ"/>
    <property type="match status" value="1"/>
</dbReference>
<dbReference type="AlphaFoldDB" id="A0A4R0JX08"/>
<dbReference type="PANTHER" id="PTHR32438:SF5">
    <property type="entry name" value="4-ALPHA-GLUCANOTRANSFERASE DPE1, CHLOROPLASTIC_AMYLOPLASTIC"/>
    <property type="match status" value="1"/>
</dbReference>
<evidence type="ECO:0000256" key="9">
    <source>
        <dbReference type="ARBA" id="ARBA00031501"/>
    </source>
</evidence>
<evidence type="ECO:0000256" key="2">
    <source>
        <dbReference type="ARBA" id="ARBA00005684"/>
    </source>
</evidence>
<dbReference type="Gene3D" id="3.20.20.80">
    <property type="entry name" value="Glycosidases"/>
    <property type="match status" value="1"/>
</dbReference>
<evidence type="ECO:0000256" key="1">
    <source>
        <dbReference type="ARBA" id="ARBA00000439"/>
    </source>
</evidence>
<reference evidence="12 13" key="1">
    <citation type="submission" date="2019-02" db="EMBL/GenBank/DDBJ databases">
        <title>Kribbella capetownensis sp. nov. and Kribbella speibonae sp. nov., isolated from soil.</title>
        <authorList>
            <person name="Curtis S.M."/>
            <person name="Norton I."/>
            <person name="Everest G.J."/>
            <person name="Meyers P.R."/>
        </authorList>
    </citation>
    <scope>NUCLEOTIDE SEQUENCE [LARGE SCALE GENOMIC DNA]</scope>
    <source>
        <strain evidence="12 13">YM53</strain>
    </source>
</reference>
<keyword evidence="7 10" id="KW-0119">Carbohydrate metabolism</keyword>
<evidence type="ECO:0000256" key="6">
    <source>
        <dbReference type="ARBA" id="ARBA00022679"/>
    </source>
</evidence>
<evidence type="ECO:0000256" key="8">
    <source>
        <dbReference type="ARBA" id="ARBA00031423"/>
    </source>
</evidence>
<sequence length="705" mass="78380">MTAPTPALVELAVAHGVATEYWNWQGEHVIVSSEVVAAVLAALGVDASTPEKAADALAEHQQTRWRRTLPATVVMREGWTPWFAVHLPHGSSAEVWVDMEDGGQRRDIPQQDHWVEPEWIDGVQIGEATFQLPGDLPLGYHRLCARLGTSPEISVSTLIVTPRKLEPENMRRTWGWVLQLYSVRSRRSWGIGDLHDLADLAAWSANDLGAGFVLVNPLHAAETSGRMEPSPYLPASRRFANPIYLRIEDIDEYGDLAPAERDRVRALSLQTRALSEDPTALDRDTVWAAKREALQLLFGVRPSIGRIAEYGAYCDRESQGLIDFATWAAIADVHGPEWSKWPEELQEPAAPAVVAFRNENPDAVEFHCWLQWQMDEQLARTQARATAAGMSLGVVHDLAVGVHPDGADAWALQNVLAPGIRVGAPPDAFNQQGQDWSQPPWRPNALAETGYAAWRDLVRAVMRHGGGLRIDHILGMFRLWWVTSPERPTEGTYVRYDHEALVGILVLEATRAGATVVGEDLGTVEPWVRDYLIERGILGTSVLWFERDRGGNPLAPERWRELCLATVTTHDLPPTAGYLAGDHVELRNRLGLLTRPVEEELVVDEAERDSWLNALRERHLLSNSDGDVERIVEALHQYVAHTPAKLVGVALTDAVGERRTQNQPGTTDEYPNWRVPLGGPDGQPVLIEDLPNNQRLRRLIGALNI</sequence>